<feature type="transmembrane region" description="Helical" evidence="1">
    <location>
        <begin position="68"/>
        <end position="85"/>
    </location>
</feature>
<dbReference type="eggNOG" id="COG3290">
    <property type="taxonomic scope" value="Bacteria"/>
</dbReference>
<keyword evidence="3" id="KW-0418">Kinase</keyword>
<dbReference type="Gene3D" id="3.30.565.10">
    <property type="entry name" value="Histidine kinase-like ATPase, C-terminal domain"/>
    <property type="match status" value="1"/>
</dbReference>
<dbReference type="InterPro" id="IPR036890">
    <property type="entry name" value="HATPase_C_sf"/>
</dbReference>
<dbReference type="InterPro" id="IPR032834">
    <property type="entry name" value="NatK-like_C"/>
</dbReference>
<proteinExistence type="predicted"/>
<evidence type="ECO:0000313" key="3">
    <source>
        <dbReference type="EMBL" id="EEG72732.1"/>
    </source>
</evidence>
<dbReference type="GO" id="GO:0042802">
    <property type="term" value="F:identical protein binding"/>
    <property type="evidence" value="ECO:0007669"/>
    <property type="project" value="TreeGrafter"/>
</dbReference>
<feature type="transmembrane region" description="Helical" evidence="1">
    <location>
        <begin position="6"/>
        <end position="31"/>
    </location>
</feature>
<dbReference type="Proteomes" id="UP000004893">
    <property type="component" value="Unassembled WGS sequence"/>
</dbReference>
<dbReference type="AlphaFoldDB" id="C0C4W4"/>
<name>C0C4W4_9FIRM</name>
<comment type="caution">
    <text evidence="3">The sequence shown here is derived from an EMBL/GenBank/DDBJ whole genome shotgun (WGS) entry which is preliminary data.</text>
</comment>
<feature type="transmembrane region" description="Helical" evidence="1">
    <location>
        <begin position="169"/>
        <end position="190"/>
    </location>
</feature>
<dbReference type="Pfam" id="PF14501">
    <property type="entry name" value="HATPase_c_5"/>
    <property type="match status" value="1"/>
</dbReference>
<dbReference type="PANTHER" id="PTHR40448:SF1">
    <property type="entry name" value="TWO-COMPONENT SENSOR HISTIDINE KINASE"/>
    <property type="match status" value="1"/>
</dbReference>
<accession>C0C4W4</accession>
<keyword evidence="1" id="KW-1133">Transmembrane helix</keyword>
<evidence type="ECO:0000256" key="1">
    <source>
        <dbReference type="SAM" id="Phobius"/>
    </source>
</evidence>
<sequence length="447" mass="51129">MAQVGFMESAACNIILAVSETVSVTVCTWYFTSHTKGNINKPARSRALAFLGFWAGYTGLAYGFRSTAYANVPAIVFMIAATMLIGHNMYNDRRMYLFYYFLYPVTFVLMQLFIIYLVLGFIVSQWGLPGFDLYSANIALIIKQPAALLLTGVWTALLNRRQFEDVTGFQFAGLFLPPLISAFIIASFFVLGNVYIQLYGVFLIIVDICCLVFMNLYILYLFSYQSRNRKLREELRLFQRQSEMQYRYYERIEQKYESSRKLIHDMRNHLQSIEALYHMNESEAGNAYAKDMHKMLDRFGQRLYTDCHMLNIILNDKAETARQRNIDMEVRIGAVELHHMKDMDVTTVFANLLDNALEAAEQFGGRKYISVKADAFRDFNVVKICNSYDPEQNGKRNRGDSGHRGLGLGNVKQTLKRYGGGMDIEEGDSVFTVSITIPRPEAAAGKE</sequence>
<dbReference type="PANTHER" id="PTHR40448">
    <property type="entry name" value="TWO-COMPONENT SENSOR HISTIDINE KINASE"/>
    <property type="match status" value="1"/>
</dbReference>
<evidence type="ECO:0000259" key="2">
    <source>
        <dbReference type="SMART" id="SM00387"/>
    </source>
</evidence>
<feature type="transmembrane region" description="Helical" evidence="1">
    <location>
        <begin position="196"/>
        <end position="222"/>
    </location>
</feature>
<protein>
    <submittedName>
        <fullName evidence="3">Sensor histidine kinase VirS</fullName>
    </submittedName>
</protein>
<keyword evidence="4" id="KW-1185">Reference proteome</keyword>
<dbReference type="SMART" id="SM00387">
    <property type="entry name" value="HATPase_c"/>
    <property type="match status" value="1"/>
</dbReference>
<evidence type="ECO:0000313" key="4">
    <source>
        <dbReference type="Proteomes" id="UP000004893"/>
    </source>
</evidence>
<feature type="transmembrane region" description="Helical" evidence="1">
    <location>
        <begin position="43"/>
        <end position="62"/>
    </location>
</feature>
<dbReference type="EMBL" id="ABYI02000036">
    <property type="protein sequence ID" value="EEG72732.1"/>
    <property type="molecule type" value="Genomic_DNA"/>
</dbReference>
<dbReference type="STRING" id="553973.CLOHYLEM_07130"/>
<dbReference type="InterPro" id="IPR003594">
    <property type="entry name" value="HATPase_dom"/>
</dbReference>
<dbReference type="GO" id="GO:0016301">
    <property type="term" value="F:kinase activity"/>
    <property type="evidence" value="ECO:0007669"/>
    <property type="project" value="UniProtKB-KW"/>
</dbReference>
<gene>
    <name evidence="3" type="ORF">CLOHYLEM_07130</name>
</gene>
<feature type="transmembrane region" description="Helical" evidence="1">
    <location>
        <begin position="134"/>
        <end position="157"/>
    </location>
</feature>
<feature type="transmembrane region" description="Helical" evidence="1">
    <location>
        <begin position="97"/>
        <end position="122"/>
    </location>
</feature>
<feature type="domain" description="Histidine kinase/HSP90-like ATPase" evidence="2">
    <location>
        <begin position="340"/>
        <end position="441"/>
    </location>
</feature>
<dbReference type="SUPFAM" id="SSF55874">
    <property type="entry name" value="ATPase domain of HSP90 chaperone/DNA topoisomerase II/histidine kinase"/>
    <property type="match status" value="1"/>
</dbReference>
<dbReference type="HOGENOM" id="CLU_020211_13_6_9"/>
<reference evidence="3" key="1">
    <citation type="submission" date="2009-02" db="EMBL/GenBank/DDBJ databases">
        <authorList>
            <person name="Fulton L."/>
            <person name="Clifton S."/>
            <person name="Fulton B."/>
            <person name="Xu J."/>
            <person name="Minx P."/>
            <person name="Pepin K.H."/>
            <person name="Johnson M."/>
            <person name="Bhonagiri V."/>
            <person name="Nash W.E."/>
            <person name="Mardis E.R."/>
            <person name="Wilson R.K."/>
        </authorList>
    </citation>
    <scope>NUCLEOTIDE SEQUENCE [LARGE SCALE GENOMIC DNA]</scope>
    <source>
        <strain evidence="3">DSM 15053</strain>
    </source>
</reference>
<keyword evidence="1" id="KW-0472">Membrane</keyword>
<keyword evidence="1" id="KW-0812">Transmembrane</keyword>
<reference evidence="3" key="2">
    <citation type="submission" date="2013-06" db="EMBL/GenBank/DDBJ databases">
        <title>Draft genome sequence of Clostridium hylemonae (DSM 15053).</title>
        <authorList>
            <person name="Sudarsanam P."/>
            <person name="Ley R."/>
            <person name="Guruge J."/>
            <person name="Turnbaugh P.J."/>
            <person name="Mahowald M."/>
            <person name="Liep D."/>
            <person name="Gordon J."/>
        </authorList>
    </citation>
    <scope>NUCLEOTIDE SEQUENCE</scope>
    <source>
        <strain evidence="3">DSM 15053</strain>
    </source>
</reference>
<dbReference type="CDD" id="cd16935">
    <property type="entry name" value="HATPase_AgrC-ComD-like"/>
    <property type="match status" value="1"/>
</dbReference>
<keyword evidence="3" id="KW-0808">Transferase</keyword>
<organism evidence="3 4">
    <name type="scientific">[Clostridium] hylemonae DSM 15053</name>
    <dbReference type="NCBI Taxonomy" id="553973"/>
    <lineage>
        <taxon>Bacteria</taxon>
        <taxon>Bacillati</taxon>
        <taxon>Bacillota</taxon>
        <taxon>Clostridia</taxon>
        <taxon>Lachnospirales</taxon>
        <taxon>Lachnospiraceae</taxon>
    </lineage>
</organism>